<feature type="transmembrane region" description="Helical" evidence="7">
    <location>
        <begin position="230"/>
        <end position="251"/>
    </location>
</feature>
<dbReference type="RefSeq" id="WP_149299668.1">
    <property type="nucleotide sequence ID" value="NZ_VTWH01000002.1"/>
</dbReference>
<keyword evidence="5 7" id="KW-1133">Transmembrane helix</keyword>
<dbReference type="GO" id="GO:0005886">
    <property type="term" value="C:plasma membrane"/>
    <property type="evidence" value="ECO:0007669"/>
    <property type="project" value="UniProtKB-SubCell"/>
</dbReference>
<protein>
    <submittedName>
        <fullName evidence="8">Oligosaccharide flippase family protein</fullName>
    </submittedName>
</protein>
<evidence type="ECO:0000256" key="4">
    <source>
        <dbReference type="ARBA" id="ARBA00022692"/>
    </source>
</evidence>
<feature type="transmembrane region" description="Helical" evidence="7">
    <location>
        <begin position="401"/>
        <end position="421"/>
    </location>
</feature>
<comment type="similarity">
    <text evidence="2">Belongs to the polysaccharide synthase family.</text>
</comment>
<feature type="transmembrane region" description="Helical" evidence="7">
    <location>
        <begin position="47"/>
        <end position="69"/>
    </location>
</feature>
<keyword evidence="9" id="KW-1185">Reference proteome</keyword>
<feature type="transmembrane region" description="Helical" evidence="7">
    <location>
        <begin position="343"/>
        <end position="361"/>
    </location>
</feature>
<feature type="transmembrane region" description="Helical" evidence="7">
    <location>
        <begin position="166"/>
        <end position="185"/>
    </location>
</feature>
<evidence type="ECO:0000313" key="9">
    <source>
        <dbReference type="Proteomes" id="UP000324738"/>
    </source>
</evidence>
<feature type="transmembrane region" description="Helical" evidence="7">
    <location>
        <begin position="97"/>
        <end position="118"/>
    </location>
</feature>
<dbReference type="AlphaFoldDB" id="A0A5B0DXU8"/>
<evidence type="ECO:0000256" key="1">
    <source>
        <dbReference type="ARBA" id="ARBA00004651"/>
    </source>
</evidence>
<feature type="transmembrane region" description="Helical" evidence="7">
    <location>
        <begin position="130"/>
        <end position="146"/>
    </location>
</feature>
<dbReference type="EMBL" id="VTWH01000002">
    <property type="protein sequence ID" value="KAA0970571.1"/>
    <property type="molecule type" value="Genomic_DNA"/>
</dbReference>
<feature type="transmembrane region" description="Helical" evidence="7">
    <location>
        <begin position="373"/>
        <end position="395"/>
    </location>
</feature>
<keyword evidence="6 7" id="KW-0472">Membrane</keyword>
<name>A0A5B0DXU8_9HYPH</name>
<proteinExistence type="inferred from homology"/>
<keyword evidence="4 7" id="KW-0812">Transmembrane</keyword>
<evidence type="ECO:0000313" key="8">
    <source>
        <dbReference type="EMBL" id="KAA0970571.1"/>
    </source>
</evidence>
<comment type="subcellular location">
    <subcellularLocation>
        <location evidence="1">Cell membrane</location>
        <topology evidence="1">Multi-pass membrane protein</topology>
    </subcellularLocation>
</comment>
<feature type="transmembrane region" description="Helical" evidence="7">
    <location>
        <begin position="263"/>
        <end position="290"/>
    </location>
</feature>
<dbReference type="OrthoDB" id="7605542at2"/>
<evidence type="ECO:0000256" key="6">
    <source>
        <dbReference type="ARBA" id="ARBA00023136"/>
    </source>
</evidence>
<feature type="transmembrane region" description="Helical" evidence="7">
    <location>
        <begin position="310"/>
        <end position="331"/>
    </location>
</feature>
<keyword evidence="3" id="KW-1003">Cell membrane</keyword>
<evidence type="ECO:0000256" key="7">
    <source>
        <dbReference type="SAM" id="Phobius"/>
    </source>
</evidence>
<organism evidence="8 9">
    <name type="scientific">Aureimonas fodinaquatilis</name>
    <dbReference type="NCBI Taxonomy" id="2565783"/>
    <lineage>
        <taxon>Bacteria</taxon>
        <taxon>Pseudomonadati</taxon>
        <taxon>Pseudomonadota</taxon>
        <taxon>Alphaproteobacteria</taxon>
        <taxon>Hyphomicrobiales</taxon>
        <taxon>Aurantimonadaceae</taxon>
        <taxon>Aureimonas</taxon>
    </lineage>
</organism>
<dbReference type="PANTHER" id="PTHR30250:SF10">
    <property type="entry name" value="LIPOPOLYSACCHARIDE BIOSYNTHESIS PROTEIN WZXC"/>
    <property type="match status" value="1"/>
</dbReference>
<evidence type="ECO:0000256" key="3">
    <source>
        <dbReference type="ARBA" id="ARBA00022475"/>
    </source>
</evidence>
<feature type="transmembrane region" description="Helical" evidence="7">
    <location>
        <begin position="433"/>
        <end position="452"/>
    </location>
</feature>
<accession>A0A5B0DXU8</accession>
<evidence type="ECO:0000256" key="2">
    <source>
        <dbReference type="ARBA" id="ARBA00007430"/>
    </source>
</evidence>
<feature type="transmembrane region" description="Helical" evidence="7">
    <location>
        <begin position="191"/>
        <end position="210"/>
    </location>
</feature>
<dbReference type="InterPro" id="IPR050833">
    <property type="entry name" value="Poly_Biosynth_Transport"/>
</dbReference>
<evidence type="ECO:0000256" key="5">
    <source>
        <dbReference type="ARBA" id="ARBA00022989"/>
    </source>
</evidence>
<sequence>MTADSVAQPLRRRISSAGLWSMGQFGASLSVRLLSNMILTRMLLPEAFGMVAVVSVLTIALALLSDLGIGQNVIVHNRGNEPAFLNTAWTVQVLRGLFIWSLAIMAAGLITLLAARGVFSPGTVYVDPRLPAVLIVGSFIVVLQGLESTKVHQARRNLQIRRLTEIEFGVQILALAMTVLLAWYWQSIWALVLGSVFSSTIKTIATHLLLSGQPNRLGWEQQAWWEIFRFGRWIFFSSIVGVLFTTGDRLILGGLVDVNTMGLYAIAALLLSVVQSAVTTLVGTVAFPALSELARGDRQGFRQAYLRFQAAADGILGLAAGGIYICGPLVVSVLYDPRYAESGAMLSILAVGLIGMRYCIVEQCYMACDEMRYFLASNVLRLLVMVVLLPLGHAYYGLEGALTAIVLAQFAAWPVAWLFKAKHRLFDWRTEGAFIPAVALGLLLGNLLLMLVNAF</sequence>
<dbReference type="Proteomes" id="UP000324738">
    <property type="component" value="Unassembled WGS sequence"/>
</dbReference>
<reference evidence="8 9" key="1">
    <citation type="submission" date="2019-08" db="EMBL/GenBank/DDBJ databases">
        <title>Aureimonas fodiniaquatilis sp. nov., isolated from a coal mine wastewater.</title>
        <authorList>
            <person name="Kim W."/>
        </authorList>
    </citation>
    <scope>NUCLEOTIDE SEQUENCE [LARGE SCALE GENOMIC DNA]</scope>
    <source>
        <strain evidence="8 9">CAU 1482</strain>
    </source>
</reference>
<dbReference type="Pfam" id="PF13440">
    <property type="entry name" value="Polysacc_synt_3"/>
    <property type="match status" value="1"/>
</dbReference>
<dbReference type="PANTHER" id="PTHR30250">
    <property type="entry name" value="PST FAMILY PREDICTED COLANIC ACID TRANSPORTER"/>
    <property type="match status" value="1"/>
</dbReference>
<gene>
    <name evidence="8" type="ORF">FPY71_08715</name>
</gene>
<comment type="caution">
    <text evidence="8">The sequence shown here is derived from an EMBL/GenBank/DDBJ whole genome shotgun (WGS) entry which is preliminary data.</text>
</comment>